<dbReference type="EMBL" id="CH476732">
    <property type="protein sequence ID" value="EIE75724.1"/>
    <property type="molecule type" value="Genomic_DNA"/>
</dbReference>
<protein>
    <submittedName>
        <fullName evidence="1">Uncharacterized protein</fullName>
    </submittedName>
</protein>
<evidence type="ECO:0000313" key="1">
    <source>
        <dbReference type="EMBL" id="EIE75724.1"/>
    </source>
</evidence>
<reference evidence="1 2" key="1">
    <citation type="journal article" date="2009" name="PLoS Genet.">
        <title>Genomic analysis of the basal lineage fungus Rhizopus oryzae reveals a whole-genome duplication.</title>
        <authorList>
            <person name="Ma L.-J."/>
            <person name="Ibrahim A.S."/>
            <person name="Skory C."/>
            <person name="Grabherr M.G."/>
            <person name="Burger G."/>
            <person name="Butler M."/>
            <person name="Elias M."/>
            <person name="Idnurm A."/>
            <person name="Lang B.F."/>
            <person name="Sone T."/>
            <person name="Abe A."/>
            <person name="Calvo S.E."/>
            <person name="Corrochano L.M."/>
            <person name="Engels R."/>
            <person name="Fu J."/>
            <person name="Hansberg W."/>
            <person name="Kim J.-M."/>
            <person name="Kodira C.D."/>
            <person name="Koehrsen M.J."/>
            <person name="Liu B."/>
            <person name="Miranda-Saavedra D."/>
            <person name="O'Leary S."/>
            <person name="Ortiz-Castellanos L."/>
            <person name="Poulter R."/>
            <person name="Rodriguez-Romero J."/>
            <person name="Ruiz-Herrera J."/>
            <person name="Shen Y.-Q."/>
            <person name="Zeng Q."/>
            <person name="Galagan J."/>
            <person name="Birren B.W."/>
            <person name="Cuomo C.A."/>
            <person name="Wickes B.L."/>
        </authorList>
    </citation>
    <scope>NUCLEOTIDE SEQUENCE [LARGE SCALE GENOMIC DNA]</scope>
    <source>
        <strain evidence="2">RA 99-880 / ATCC MYA-4621 / FGSC 9543 / NRRL 43880</strain>
    </source>
</reference>
<dbReference type="RefSeq" id="XP_067511120.1">
    <property type="nucleotide sequence ID" value="XM_067655019.1"/>
</dbReference>
<dbReference type="Proteomes" id="UP000009138">
    <property type="component" value="Unassembled WGS sequence"/>
</dbReference>
<name>I1BHP4_RHIO9</name>
<keyword evidence="2" id="KW-1185">Reference proteome</keyword>
<dbReference type="VEuPathDB" id="FungiDB:RO3G_00428"/>
<organism evidence="1 2">
    <name type="scientific">Rhizopus delemar (strain RA 99-880 / ATCC MYA-4621 / FGSC 9543 / NRRL 43880)</name>
    <name type="common">Mucormycosis agent</name>
    <name type="synonym">Rhizopus arrhizus var. delemar</name>
    <dbReference type="NCBI Taxonomy" id="246409"/>
    <lineage>
        <taxon>Eukaryota</taxon>
        <taxon>Fungi</taxon>
        <taxon>Fungi incertae sedis</taxon>
        <taxon>Mucoromycota</taxon>
        <taxon>Mucoromycotina</taxon>
        <taxon>Mucoromycetes</taxon>
        <taxon>Mucorales</taxon>
        <taxon>Mucorineae</taxon>
        <taxon>Rhizopodaceae</taxon>
        <taxon>Rhizopus</taxon>
    </lineage>
</organism>
<accession>I1BHP4</accession>
<proteinExistence type="predicted"/>
<gene>
    <name evidence="1" type="ORF">RO3G_00428</name>
</gene>
<dbReference type="AlphaFoldDB" id="I1BHP4"/>
<dbReference type="GeneID" id="93607400"/>
<dbReference type="InParanoid" id="I1BHP4"/>
<sequence length="52" mass="6184">MHRYNNLRQFLLARSISYLDDVPWNNKQSKTAKGVQNLNFYQVPDSVICYAY</sequence>
<evidence type="ECO:0000313" key="2">
    <source>
        <dbReference type="Proteomes" id="UP000009138"/>
    </source>
</evidence>